<dbReference type="InterPro" id="IPR051690">
    <property type="entry name" value="PseI-like"/>
</dbReference>
<sequence>MTIFIIAEIGINHNGDLGIAKQLIDIAKIAGVDAVKFQKRTIDLVYTKEMLDSPRESPWGTTQREQKEGLEFGLEEYKEIDDYCREKGIEWFASAWDMESQKFLRKFDCKYNKIASAMTVYRDFLEEVASERKHTFISTGMTEEHQIDKAVEIFKKAECPYELMHCVSTYPMNDEDANLNRIKVLRERYKCHVGYSGHEAGLAVSYGAAALGVTSLERHITIDRAMYGSDQAASVEPVGLFQLVGAVRKIEKAMGDGSIKMNEKEIGVAKKLRAHIPFEANR</sequence>
<dbReference type="PANTHER" id="PTHR42966:SF3">
    <property type="entry name" value="BLR5971 PROTEIN"/>
    <property type="match status" value="1"/>
</dbReference>
<dbReference type="AlphaFoldDB" id="A0A484HJV1"/>
<dbReference type="Pfam" id="PF03102">
    <property type="entry name" value="NeuB"/>
    <property type="match status" value="1"/>
</dbReference>
<dbReference type="SUPFAM" id="SSF51569">
    <property type="entry name" value="Aldolase"/>
    <property type="match status" value="1"/>
</dbReference>
<dbReference type="GO" id="GO:0047444">
    <property type="term" value="F:N-acylneuraminate-9-phosphate synthase activity"/>
    <property type="evidence" value="ECO:0007669"/>
    <property type="project" value="TreeGrafter"/>
</dbReference>
<dbReference type="GO" id="GO:0016051">
    <property type="term" value="P:carbohydrate biosynthetic process"/>
    <property type="evidence" value="ECO:0007669"/>
    <property type="project" value="InterPro"/>
</dbReference>
<dbReference type="Gene3D" id="3.20.20.70">
    <property type="entry name" value="Aldolase class I"/>
    <property type="match status" value="1"/>
</dbReference>
<accession>A0A484HJV1</accession>
<evidence type="ECO:0000313" key="2">
    <source>
        <dbReference type="EMBL" id="VEN74508.1"/>
    </source>
</evidence>
<gene>
    <name evidence="2" type="ORF">EPICR_40088</name>
</gene>
<dbReference type="EMBL" id="CAACVI010000034">
    <property type="protein sequence ID" value="VEN74508.1"/>
    <property type="molecule type" value="Genomic_DNA"/>
</dbReference>
<proteinExistence type="predicted"/>
<name>A0A484HJV1_9BACT</name>
<reference evidence="2" key="1">
    <citation type="submission" date="2019-01" db="EMBL/GenBank/DDBJ databases">
        <authorList>
            <consortium name="Genoscope - CEA"/>
            <person name="William W."/>
        </authorList>
    </citation>
    <scope>NUCLEOTIDE SEQUENCE</scope>
    <source>
        <strain evidence="2">CR-1</strain>
    </source>
</reference>
<dbReference type="PANTHER" id="PTHR42966">
    <property type="entry name" value="N-ACETYLNEURAMINATE SYNTHASE"/>
    <property type="match status" value="1"/>
</dbReference>
<dbReference type="InterPro" id="IPR013132">
    <property type="entry name" value="PseI/NeuA/B-like_N"/>
</dbReference>
<feature type="domain" description="PseI/NeuA/B-like" evidence="1">
    <location>
        <begin position="23"/>
        <end position="257"/>
    </location>
</feature>
<dbReference type="InterPro" id="IPR013785">
    <property type="entry name" value="Aldolase_TIM"/>
</dbReference>
<organism evidence="2">
    <name type="scientific">uncultured Desulfobacteraceae bacterium</name>
    <dbReference type="NCBI Taxonomy" id="218296"/>
    <lineage>
        <taxon>Bacteria</taxon>
        <taxon>Pseudomonadati</taxon>
        <taxon>Thermodesulfobacteriota</taxon>
        <taxon>Desulfobacteria</taxon>
        <taxon>Desulfobacterales</taxon>
        <taxon>Desulfobacteraceae</taxon>
        <taxon>environmental samples</taxon>
    </lineage>
</organism>
<evidence type="ECO:0000259" key="1">
    <source>
        <dbReference type="Pfam" id="PF03102"/>
    </source>
</evidence>
<protein>
    <submittedName>
        <fullName evidence="2">N-acetylneuraminate synthase</fullName>
    </submittedName>
</protein>